<feature type="domain" description="DUF3048" evidence="2">
    <location>
        <begin position="144"/>
        <end position="284"/>
    </location>
</feature>
<evidence type="ECO:0000256" key="1">
    <source>
        <dbReference type="SAM" id="MobiDB-lite"/>
    </source>
</evidence>
<dbReference type="InterPro" id="IPR023158">
    <property type="entry name" value="YerB-like_sf"/>
</dbReference>
<feature type="compositionally biased region" description="Basic residues" evidence="1">
    <location>
        <begin position="41"/>
        <end position="66"/>
    </location>
</feature>
<name>A0A641AKA3_9ACTN</name>
<evidence type="ECO:0000259" key="3">
    <source>
        <dbReference type="Pfam" id="PF17479"/>
    </source>
</evidence>
<evidence type="ECO:0000313" key="4">
    <source>
        <dbReference type="EMBL" id="KAA1373619.1"/>
    </source>
</evidence>
<dbReference type="OrthoDB" id="9779102at2"/>
<accession>A0A641AKA3</accession>
<feature type="region of interest" description="Disordered" evidence="1">
    <location>
        <begin position="1"/>
        <end position="80"/>
    </location>
</feature>
<dbReference type="InterPro" id="IPR035328">
    <property type="entry name" value="DUF3048_C"/>
</dbReference>
<evidence type="ECO:0000259" key="2">
    <source>
        <dbReference type="Pfam" id="PF11258"/>
    </source>
</evidence>
<sequence>MPSRSSPAPTPAPTPGRRCRWPTARPPRPTTSSRSAAARRSTTHRRAPPTPARPRRSGSRAPRRPRQPASAGPRTADTYAEWHRRRRCAVRHAVRMKLRSIVVVSVTALALSSCSSSSSDDQKKPDAPDASPTSAAPAVELSPLTGKPMTKGRPANPVFVVKIENTSAGAPQYGLDKADLVMEELVEGGLTRLAAFFYSSIPSKVGHVRSLRTSDIGIAGPVKGQIVASGGANGAYNKVENAGIKVFSEDAGSPGFSSDPAKYRPYNRLINLKTIAKEAKRKTIKNTYLPWTPAGAAARTATGKPATTATVRFSNATSTSWKLDGAKWQRTNGHAAPGKDFKADSMIVVFARVGDAGYTDPAGNPVPETVFEGKGEAMVFHGGQVDTVTWKKPSLDEPLTFTADDGSAYTIDPGKVFIELVPKGAGSVTLG</sequence>
<feature type="domain" description="DUF3048" evidence="3">
    <location>
        <begin position="310"/>
        <end position="418"/>
    </location>
</feature>
<dbReference type="Pfam" id="PF11258">
    <property type="entry name" value="DUF3048"/>
    <property type="match status" value="1"/>
</dbReference>
<proteinExistence type="predicted"/>
<organism evidence="4 5">
    <name type="scientific">Aeromicrobium fastidiosum</name>
    <dbReference type="NCBI Taxonomy" id="52699"/>
    <lineage>
        <taxon>Bacteria</taxon>
        <taxon>Bacillati</taxon>
        <taxon>Actinomycetota</taxon>
        <taxon>Actinomycetes</taxon>
        <taxon>Propionibacteriales</taxon>
        <taxon>Nocardioidaceae</taxon>
        <taxon>Aeromicrobium</taxon>
    </lineage>
</organism>
<comment type="caution">
    <text evidence="4">The sequence shown here is derived from an EMBL/GenBank/DDBJ whole genome shotgun (WGS) entry which is preliminary data.</text>
</comment>
<dbReference type="EMBL" id="SDPP02000005">
    <property type="protein sequence ID" value="KAA1373619.1"/>
    <property type="molecule type" value="Genomic_DNA"/>
</dbReference>
<evidence type="ECO:0000313" key="5">
    <source>
        <dbReference type="Proteomes" id="UP001515100"/>
    </source>
</evidence>
<protein>
    <submittedName>
        <fullName evidence="4">DUF3048 domain-containing protein</fullName>
    </submittedName>
</protein>
<dbReference type="InterPro" id="IPR021416">
    <property type="entry name" value="DUF3048_N"/>
</dbReference>
<keyword evidence="5" id="KW-1185">Reference proteome</keyword>
<feature type="compositionally biased region" description="Low complexity" evidence="1">
    <location>
        <begin position="128"/>
        <end position="138"/>
    </location>
</feature>
<reference evidence="4" key="1">
    <citation type="submission" date="2019-09" db="EMBL/GenBank/DDBJ databases">
        <authorList>
            <person name="Li J."/>
        </authorList>
    </citation>
    <scope>NUCLEOTIDE SEQUENCE [LARGE SCALE GENOMIC DNA]</scope>
    <source>
        <strain evidence="4">NRBC 14897</strain>
    </source>
</reference>
<feature type="compositionally biased region" description="Low complexity" evidence="1">
    <location>
        <begin position="30"/>
        <end position="40"/>
    </location>
</feature>
<dbReference type="Proteomes" id="UP001515100">
    <property type="component" value="Unassembled WGS sequence"/>
</dbReference>
<gene>
    <name evidence="4" type="ORF">ESP62_016815</name>
</gene>
<dbReference type="AlphaFoldDB" id="A0A641AKA3"/>
<feature type="region of interest" description="Disordered" evidence="1">
    <location>
        <begin position="114"/>
        <end position="153"/>
    </location>
</feature>
<dbReference type="Gene3D" id="3.50.90.10">
    <property type="entry name" value="YerB-like"/>
    <property type="match status" value="1"/>
</dbReference>
<dbReference type="SUPFAM" id="SSF159774">
    <property type="entry name" value="YerB-like"/>
    <property type="match status" value="1"/>
</dbReference>
<dbReference type="Pfam" id="PF17479">
    <property type="entry name" value="DUF3048_C"/>
    <property type="match status" value="1"/>
</dbReference>